<evidence type="ECO:0000256" key="1">
    <source>
        <dbReference type="SAM" id="MobiDB-lite"/>
    </source>
</evidence>
<protein>
    <submittedName>
        <fullName evidence="2">Uncharacterized protein</fullName>
    </submittedName>
</protein>
<dbReference type="Proteomes" id="UP001313282">
    <property type="component" value="Unassembled WGS sequence"/>
</dbReference>
<name>A0AAN8MTM9_9PEZI</name>
<sequence length="495" mass="54473">MPAAADTCGCIPSMQSSATPSKRVSIKPWGHDCREHRSWRCVWCESLYCFECDTGTTAFVDRFPYHRLCKDHLSELPGSCSSTTDPGVGSPTSSTVDFIYISDNKLSVTKLGSDNKCLDKDFCHCLISKAMLCTECVNDAKIWQDEQSKMFEGSGVVECAYGRFPGGCKADLNTKCGCGGRGIDCNFFSDKDWEKFEATDFYWIGRTGLADGQFEKKEKKDLRHVFGDNFPVRAADSFDGTNRPFSSLNPTAATPPPAPKKSSWVGGFGGLRRSKSIALLGRPKKPMPGMCDTACNRSSSSTDQHPKPTTTDSVTKTFLKNPQMRKPYNNFRVNPDQLKPPTPMRAAEGSYLDSDTEDEDEDEINVHELDEYGCFESGHASIAGSIGTLSSEYDPEDAVESSVEIQKGLHPTPPNVIHVGTASLATRHLSPRLIHMRSSPSLQVGLTGPAAAKKIMEKRKWGCRNEVDCSKVDLKTIQAHGFWRCSFCSGRIRGI</sequence>
<dbReference type="EMBL" id="JAVHNR010000002">
    <property type="protein sequence ID" value="KAK6350404.1"/>
    <property type="molecule type" value="Genomic_DNA"/>
</dbReference>
<evidence type="ECO:0000313" key="2">
    <source>
        <dbReference type="EMBL" id="KAK6350404.1"/>
    </source>
</evidence>
<reference evidence="2 3" key="1">
    <citation type="submission" date="2019-10" db="EMBL/GenBank/DDBJ databases">
        <authorList>
            <person name="Palmer J.M."/>
        </authorList>
    </citation>
    <scope>NUCLEOTIDE SEQUENCE [LARGE SCALE GENOMIC DNA]</scope>
    <source>
        <strain evidence="2 3">TWF718</strain>
    </source>
</reference>
<proteinExistence type="predicted"/>
<evidence type="ECO:0000313" key="3">
    <source>
        <dbReference type="Proteomes" id="UP001313282"/>
    </source>
</evidence>
<dbReference type="AlphaFoldDB" id="A0AAN8MTM9"/>
<feature type="compositionally biased region" description="Polar residues" evidence="1">
    <location>
        <begin position="295"/>
        <end position="320"/>
    </location>
</feature>
<keyword evidence="3" id="KW-1185">Reference proteome</keyword>
<feature type="region of interest" description="Disordered" evidence="1">
    <location>
        <begin position="241"/>
        <end position="266"/>
    </location>
</feature>
<comment type="caution">
    <text evidence="2">The sequence shown here is derived from an EMBL/GenBank/DDBJ whole genome shotgun (WGS) entry which is preliminary data.</text>
</comment>
<feature type="region of interest" description="Disordered" evidence="1">
    <location>
        <begin position="294"/>
        <end position="358"/>
    </location>
</feature>
<accession>A0AAN8MTM9</accession>
<gene>
    <name evidence="2" type="ORF">TWF718_003596</name>
</gene>
<organism evidence="2 3">
    <name type="scientific">Orbilia javanica</name>
    <dbReference type="NCBI Taxonomy" id="47235"/>
    <lineage>
        <taxon>Eukaryota</taxon>
        <taxon>Fungi</taxon>
        <taxon>Dikarya</taxon>
        <taxon>Ascomycota</taxon>
        <taxon>Pezizomycotina</taxon>
        <taxon>Orbiliomycetes</taxon>
        <taxon>Orbiliales</taxon>
        <taxon>Orbiliaceae</taxon>
        <taxon>Orbilia</taxon>
    </lineage>
</organism>